<feature type="domain" description="Rhodanese" evidence="1">
    <location>
        <begin position="34"/>
        <end position="131"/>
    </location>
</feature>
<protein>
    <submittedName>
        <fullName evidence="2">Rhodanese</fullName>
    </submittedName>
</protein>
<sequence length="134" mass="14966">MNKLTSSFRDLVAEAEKEIETLSPAQVRAALDSSTGSLLLVDLRDVREVKREGRIAGSLHIPRGMLEFWIDPESPYYRREFDEVDSLILYCNKGWRSALAAQTLKRMGAEGVAHMQGGMENWKAEGGAIEQLPS</sequence>
<organism evidence="2 3">
    <name type="scientific">OM182 bacterium BACL3 MAG-120619-bin3</name>
    <dbReference type="NCBI Taxonomy" id="1655593"/>
    <lineage>
        <taxon>Bacteria</taxon>
        <taxon>Pseudomonadati</taxon>
        <taxon>Pseudomonadota</taxon>
        <taxon>Gammaproteobacteria</taxon>
        <taxon>OMG group</taxon>
        <taxon>OM182 clade</taxon>
    </lineage>
</organism>
<dbReference type="EMBL" id="LICD01000018">
    <property type="protein sequence ID" value="KRO83492.1"/>
    <property type="molecule type" value="Genomic_DNA"/>
</dbReference>
<dbReference type="Gene3D" id="3.40.250.10">
    <property type="entry name" value="Rhodanese-like domain"/>
    <property type="match status" value="1"/>
</dbReference>
<dbReference type="Pfam" id="PF00581">
    <property type="entry name" value="Rhodanese"/>
    <property type="match status" value="1"/>
</dbReference>
<dbReference type="CDD" id="cd01447">
    <property type="entry name" value="Polysulfide_ST"/>
    <property type="match status" value="1"/>
</dbReference>
<dbReference type="PANTHER" id="PTHR44086:SF13">
    <property type="entry name" value="THIOSULFATE SULFURTRANSFERASE PSPE"/>
    <property type="match status" value="1"/>
</dbReference>
<evidence type="ECO:0000259" key="1">
    <source>
        <dbReference type="PROSITE" id="PS50206"/>
    </source>
</evidence>
<dbReference type="SMART" id="SM00450">
    <property type="entry name" value="RHOD"/>
    <property type="match status" value="1"/>
</dbReference>
<gene>
    <name evidence="2" type="ORF">ABR85_06620</name>
</gene>
<accession>A0A0R2T8Y4</accession>
<dbReference type="InterPro" id="IPR036873">
    <property type="entry name" value="Rhodanese-like_dom_sf"/>
</dbReference>
<dbReference type="Proteomes" id="UP000051242">
    <property type="component" value="Unassembled WGS sequence"/>
</dbReference>
<dbReference type="PROSITE" id="PS50206">
    <property type="entry name" value="RHODANESE_3"/>
    <property type="match status" value="1"/>
</dbReference>
<evidence type="ECO:0000313" key="2">
    <source>
        <dbReference type="EMBL" id="KRO83492.1"/>
    </source>
</evidence>
<dbReference type="GO" id="GO:0004792">
    <property type="term" value="F:thiosulfate-cyanide sulfurtransferase activity"/>
    <property type="evidence" value="ECO:0007669"/>
    <property type="project" value="TreeGrafter"/>
</dbReference>
<comment type="caution">
    <text evidence="2">The sequence shown here is derived from an EMBL/GenBank/DDBJ whole genome shotgun (WGS) entry which is preliminary data.</text>
</comment>
<dbReference type="AlphaFoldDB" id="A0A0R2T8Y4"/>
<name>A0A0R2T8Y4_9GAMM</name>
<evidence type="ECO:0000313" key="3">
    <source>
        <dbReference type="Proteomes" id="UP000051242"/>
    </source>
</evidence>
<dbReference type="InterPro" id="IPR001763">
    <property type="entry name" value="Rhodanese-like_dom"/>
</dbReference>
<proteinExistence type="predicted"/>
<dbReference type="SUPFAM" id="SSF52821">
    <property type="entry name" value="Rhodanese/Cell cycle control phosphatase"/>
    <property type="match status" value="1"/>
</dbReference>
<dbReference type="PANTHER" id="PTHR44086">
    <property type="entry name" value="THIOSULFATE SULFURTRANSFERASE RDL2, MITOCHONDRIAL-RELATED"/>
    <property type="match status" value="1"/>
</dbReference>
<reference evidence="2 3" key="1">
    <citation type="submission" date="2015-10" db="EMBL/GenBank/DDBJ databases">
        <title>Metagenome-Assembled Genomes uncover a global brackish microbiome.</title>
        <authorList>
            <person name="Hugerth L.W."/>
            <person name="Larsson J."/>
            <person name="Alneberg J."/>
            <person name="Lindh M.V."/>
            <person name="Legrand C."/>
            <person name="Pinhassi J."/>
            <person name="Andersson A.F."/>
        </authorList>
    </citation>
    <scope>NUCLEOTIDE SEQUENCE [LARGE SCALE GENOMIC DNA]</scope>
    <source>
        <strain evidence="2">BACL22 MAG-120619-bin3</strain>
    </source>
</reference>